<gene>
    <name evidence="1" type="ORF">YSA_03590</name>
</gene>
<dbReference type="EMBL" id="CP003588">
    <property type="protein sequence ID" value="AFK68704.1"/>
    <property type="molecule type" value="Genomic_DNA"/>
</dbReference>
<organism evidence="1 2">
    <name type="scientific">Pseudomonas putida ND6</name>
    <dbReference type="NCBI Taxonomy" id="231023"/>
    <lineage>
        <taxon>Bacteria</taxon>
        <taxon>Pseudomonadati</taxon>
        <taxon>Pseudomonadota</taxon>
        <taxon>Gammaproteobacteria</taxon>
        <taxon>Pseudomonadales</taxon>
        <taxon>Pseudomonadaceae</taxon>
        <taxon>Pseudomonas</taxon>
    </lineage>
</organism>
<sequence length="35" mass="3777">MIPIATKAPVATTSGIVMFMSFDASDAFRRRAKGM</sequence>
<accession>I3UT83</accession>
<dbReference type="Proteomes" id="UP000005268">
    <property type="component" value="Chromosome"/>
</dbReference>
<protein>
    <submittedName>
        <fullName evidence="1">Uncharacterized protein</fullName>
    </submittedName>
</protein>
<dbReference type="AlphaFoldDB" id="I3UT83"/>
<reference evidence="1 2" key="1">
    <citation type="journal article" date="2012" name="J. Bacteriol.">
        <title>Complete Genome Sequence of the Naphthalene-Degrading Pseudomonas putida Strain ND6.</title>
        <authorList>
            <person name="Li S."/>
            <person name="Zhao H."/>
            <person name="Li Y."/>
            <person name="Niu S."/>
            <person name="Cai B."/>
        </authorList>
    </citation>
    <scope>NUCLEOTIDE SEQUENCE [LARGE SCALE GENOMIC DNA]</scope>
    <source>
        <strain evidence="1 2">ND6</strain>
    </source>
</reference>
<name>I3UT83_PSEPU</name>
<proteinExistence type="predicted"/>
<dbReference type="KEGG" id="ppi:YSA_03590"/>
<dbReference type="HOGENOM" id="CLU_3366693_0_0_6"/>
<evidence type="ECO:0000313" key="2">
    <source>
        <dbReference type="Proteomes" id="UP000005268"/>
    </source>
</evidence>
<evidence type="ECO:0000313" key="1">
    <source>
        <dbReference type="EMBL" id="AFK68704.1"/>
    </source>
</evidence>